<comment type="caution">
    <text evidence="2">The sequence shown here is derived from an EMBL/GenBank/DDBJ whole genome shotgun (WGS) entry which is preliminary data.</text>
</comment>
<organism evidence="2">
    <name type="scientific">marine sediment metagenome</name>
    <dbReference type="NCBI Taxonomy" id="412755"/>
    <lineage>
        <taxon>unclassified sequences</taxon>
        <taxon>metagenomes</taxon>
        <taxon>ecological metagenomes</taxon>
    </lineage>
</organism>
<protein>
    <submittedName>
        <fullName evidence="2">Uncharacterized protein</fullName>
    </submittedName>
</protein>
<sequence>MELNPAKVHEFIGETKARLDGFDREFQQLRKELVACEARMKSAITGMNNRSNAKTVGIGAG</sequence>
<feature type="non-terminal residue" evidence="2">
    <location>
        <position position="61"/>
    </location>
</feature>
<dbReference type="AlphaFoldDB" id="A0A0F9IDN7"/>
<keyword evidence="1" id="KW-0175">Coiled coil</keyword>
<dbReference type="EMBL" id="LAZR01012650">
    <property type="protein sequence ID" value="KKM25746.1"/>
    <property type="molecule type" value="Genomic_DNA"/>
</dbReference>
<gene>
    <name evidence="2" type="ORF">LCGC14_1591890</name>
</gene>
<evidence type="ECO:0000313" key="2">
    <source>
        <dbReference type="EMBL" id="KKM25746.1"/>
    </source>
</evidence>
<proteinExistence type="predicted"/>
<evidence type="ECO:0000256" key="1">
    <source>
        <dbReference type="SAM" id="Coils"/>
    </source>
</evidence>
<feature type="coiled-coil region" evidence="1">
    <location>
        <begin position="12"/>
        <end position="39"/>
    </location>
</feature>
<accession>A0A0F9IDN7</accession>
<reference evidence="2" key="1">
    <citation type="journal article" date="2015" name="Nature">
        <title>Complex archaea that bridge the gap between prokaryotes and eukaryotes.</title>
        <authorList>
            <person name="Spang A."/>
            <person name="Saw J.H."/>
            <person name="Jorgensen S.L."/>
            <person name="Zaremba-Niedzwiedzka K."/>
            <person name="Martijn J."/>
            <person name="Lind A.E."/>
            <person name="van Eijk R."/>
            <person name="Schleper C."/>
            <person name="Guy L."/>
            <person name="Ettema T.J."/>
        </authorList>
    </citation>
    <scope>NUCLEOTIDE SEQUENCE</scope>
</reference>
<name>A0A0F9IDN7_9ZZZZ</name>